<accession>A0A545THI4</accession>
<reference evidence="1 2" key="1">
    <citation type="submission" date="2019-06" db="EMBL/GenBank/DDBJ databases">
        <title>Draft genome of Aliikangiella marina GYP-15.</title>
        <authorList>
            <person name="Wang G."/>
        </authorList>
    </citation>
    <scope>NUCLEOTIDE SEQUENCE [LARGE SCALE GENOMIC DNA]</scope>
    <source>
        <strain evidence="1 2">GYP-15</strain>
    </source>
</reference>
<sequence length="129" mass="15009">MEKELRDRLENDPVLSGMIDERLYPMAAPETARGSVIVYEVYSSEVDRLYDGRDGEERVSVRFTAWDARYNKAKAIAKEINRLLDEFQGTIGNIEFLEIYRTAKFSNYDSGEKSYGQVLEYQLTYKEVI</sequence>
<dbReference type="EMBL" id="VIKR01000001">
    <property type="protein sequence ID" value="TQV76672.1"/>
    <property type="molecule type" value="Genomic_DNA"/>
</dbReference>
<dbReference type="Pfam" id="PF11367">
    <property type="entry name" value="Tail_completion_gp17"/>
    <property type="match status" value="1"/>
</dbReference>
<comment type="caution">
    <text evidence="1">The sequence shown here is derived from an EMBL/GenBank/DDBJ whole genome shotgun (WGS) entry which is preliminary data.</text>
</comment>
<dbReference type="InterPro" id="IPR021508">
    <property type="entry name" value="Gp17-like"/>
</dbReference>
<evidence type="ECO:0000313" key="2">
    <source>
        <dbReference type="Proteomes" id="UP000317839"/>
    </source>
</evidence>
<proteinExistence type="predicted"/>
<gene>
    <name evidence="1" type="ORF">FLL45_01550</name>
</gene>
<keyword evidence="2" id="KW-1185">Reference proteome</keyword>
<dbReference type="RefSeq" id="WP_142888032.1">
    <property type="nucleotide sequence ID" value="NZ_VIKR01000001.1"/>
</dbReference>
<name>A0A545THI4_9GAMM</name>
<dbReference type="Proteomes" id="UP000317839">
    <property type="component" value="Unassembled WGS sequence"/>
</dbReference>
<evidence type="ECO:0000313" key="1">
    <source>
        <dbReference type="EMBL" id="TQV76672.1"/>
    </source>
</evidence>
<protein>
    <submittedName>
        <fullName evidence="1">DUF3168 domain-containing protein</fullName>
    </submittedName>
</protein>
<organism evidence="1 2">
    <name type="scientific">Aliikangiella marina</name>
    <dbReference type="NCBI Taxonomy" id="1712262"/>
    <lineage>
        <taxon>Bacteria</taxon>
        <taxon>Pseudomonadati</taxon>
        <taxon>Pseudomonadota</taxon>
        <taxon>Gammaproteobacteria</taxon>
        <taxon>Oceanospirillales</taxon>
        <taxon>Pleioneaceae</taxon>
        <taxon>Aliikangiella</taxon>
    </lineage>
</organism>
<dbReference type="AlphaFoldDB" id="A0A545THI4"/>